<dbReference type="OrthoDB" id="4096434at2759"/>
<keyword evidence="2" id="KW-1185">Reference proteome</keyword>
<dbReference type="EMBL" id="CCBN010000014">
    <property type="protein sequence ID" value="CDO56150.1"/>
    <property type="molecule type" value="Genomic_DNA"/>
</dbReference>
<comment type="caution">
    <text evidence="1">The sequence shown here is derived from an EMBL/GenBank/DDBJ whole genome shotgun (WGS) entry which is preliminary data.</text>
</comment>
<sequence>MTSTNDYFTSLTNDIYSNIVPDDVITLASGATNDGSIEFPSEFFNYSVDTFDPTKSTLMMHMSPTSITSSKFFDMEDSSSSYTGGSSSSICSHSGPNTPLSITNFNASILTDSESDLAQIESALTQAFSDNNYIFSNDKSFESIDTSFSNKTPQKDLSIADINIDSLNATISNDLDIESLLLDNTLPFDLPEKIQFKSNVFSDNKVPDVPQNSFDFVRGSPSEEDGAYDGDKPSAAFRKQSESRIALPELYKRMGLGDNHDEARVREQRILNILRREGFQLGEQTWIRDTTEKERKRIIDTILHETHPDYGYSRELIEIVVRRGSYYLMQGRLRRIRRGKKAMENKMRKAAAAAAAASQA</sequence>
<name>A0A0J9XFI7_GEOCN</name>
<proteinExistence type="predicted"/>
<dbReference type="Proteomes" id="UP000242525">
    <property type="component" value="Unassembled WGS sequence"/>
</dbReference>
<protein>
    <submittedName>
        <fullName evidence="1">Uncharacterized protein</fullName>
    </submittedName>
</protein>
<organism evidence="1 2">
    <name type="scientific">Geotrichum candidum</name>
    <name type="common">Oospora lactis</name>
    <name type="synonym">Dipodascus geotrichum</name>
    <dbReference type="NCBI Taxonomy" id="1173061"/>
    <lineage>
        <taxon>Eukaryota</taxon>
        <taxon>Fungi</taxon>
        <taxon>Dikarya</taxon>
        <taxon>Ascomycota</taxon>
        <taxon>Saccharomycotina</taxon>
        <taxon>Dipodascomycetes</taxon>
        <taxon>Dipodascales</taxon>
        <taxon>Dipodascaceae</taxon>
        <taxon>Geotrichum</taxon>
    </lineage>
</organism>
<accession>A0A0J9XFI7</accession>
<evidence type="ECO:0000313" key="2">
    <source>
        <dbReference type="Proteomes" id="UP000242525"/>
    </source>
</evidence>
<evidence type="ECO:0000313" key="1">
    <source>
        <dbReference type="EMBL" id="CDO56150.1"/>
    </source>
</evidence>
<gene>
    <name evidence="1" type="ORF">BN980_GECA14s00131g</name>
</gene>
<dbReference type="AlphaFoldDB" id="A0A0J9XFI7"/>
<reference evidence="1" key="1">
    <citation type="submission" date="2014-03" db="EMBL/GenBank/DDBJ databases">
        <authorList>
            <person name="Casaregola S."/>
        </authorList>
    </citation>
    <scope>NUCLEOTIDE SEQUENCE [LARGE SCALE GENOMIC DNA]</scope>
    <source>
        <strain evidence="1">CLIB 918</strain>
    </source>
</reference>